<dbReference type="AlphaFoldDB" id="A0AAE1L4S7"/>
<dbReference type="Pfam" id="PF00650">
    <property type="entry name" value="CRAL_TRIO"/>
    <property type="match status" value="1"/>
</dbReference>
<dbReference type="GO" id="GO:0016020">
    <property type="term" value="C:membrane"/>
    <property type="evidence" value="ECO:0007669"/>
    <property type="project" value="TreeGrafter"/>
</dbReference>
<dbReference type="InterPro" id="IPR036865">
    <property type="entry name" value="CRAL-TRIO_dom_sf"/>
</dbReference>
<dbReference type="Gene3D" id="1.20.5.1200">
    <property type="entry name" value="Alpha-tocopherol transfer"/>
    <property type="match status" value="1"/>
</dbReference>
<dbReference type="EMBL" id="JAHWGI010000004">
    <property type="protein sequence ID" value="KAK3907251.1"/>
    <property type="molecule type" value="Genomic_DNA"/>
</dbReference>
<gene>
    <name evidence="2" type="ORF">KUF71_018079</name>
</gene>
<dbReference type="PROSITE" id="PS50191">
    <property type="entry name" value="CRAL_TRIO"/>
    <property type="match status" value="1"/>
</dbReference>
<evidence type="ECO:0000259" key="1">
    <source>
        <dbReference type="PROSITE" id="PS50191"/>
    </source>
</evidence>
<dbReference type="InterPro" id="IPR001251">
    <property type="entry name" value="CRAL-TRIO_dom"/>
</dbReference>
<dbReference type="InterPro" id="IPR036273">
    <property type="entry name" value="CRAL/TRIO_N_dom_sf"/>
</dbReference>
<dbReference type="Proteomes" id="UP001219518">
    <property type="component" value="Unassembled WGS sequence"/>
</dbReference>
<proteinExistence type="predicted"/>
<evidence type="ECO:0000313" key="3">
    <source>
        <dbReference type="Proteomes" id="UP001219518"/>
    </source>
</evidence>
<dbReference type="SMART" id="SM01100">
    <property type="entry name" value="CRAL_TRIO_N"/>
    <property type="match status" value="1"/>
</dbReference>
<comment type="caution">
    <text evidence="2">The sequence shown here is derived from an EMBL/GenBank/DDBJ whole genome shotgun (WGS) entry which is preliminary data.</text>
</comment>
<dbReference type="InterPro" id="IPR011074">
    <property type="entry name" value="CRAL/TRIO_N_dom"/>
</dbReference>
<dbReference type="Gene3D" id="3.40.525.10">
    <property type="entry name" value="CRAL-TRIO lipid binding domain"/>
    <property type="match status" value="1"/>
</dbReference>
<dbReference type="SUPFAM" id="SSF46938">
    <property type="entry name" value="CRAL/TRIO N-terminal domain"/>
    <property type="match status" value="1"/>
</dbReference>
<feature type="domain" description="CRAL-TRIO" evidence="1">
    <location>
        <begin position="129"/>
        <end position="295"/>
    </location>
</feature>
<protein>
    <submittedName>
        <fullName evidence="2">Retinaldehyde-binding protein 1</fullName>
    </submittedName>
</protein>
<reference evidence="2" key="2">
    <citation type="journal article" date="2023" name="BMC Genomics">
        <title>Pest status, molecular evolution, and epigenetic factors derived from the genome assembly of Frankliniella fusca, a thysanopteran phytovirus vector.</title>
        <authorList>
            <person name="Catto M.A."/>
            <person name="Labadie P.E."/>
            <person name="Jacobson A.L."/>
            <person name="Kennedy G.G."/>
            <person name="Srinivasan R."/>
            <person name="Hunt B.G."/>
        </authorList>
    </citation>
    <scope>NUCLEOTIDE SEQUENCE</scope>
    <source>
        <strain evidence="2">PL_HMW_Pooled</strain>
    </source>
</reference>
<dbReference type="PRINTS" id="PR00180">
    <property type="entry name" value="CRETINALDHBP"/>
</dbReference>
<keyword evidence="3" id="KW-1185">Reference proteome</keyword>
<organism evidence="2 3">
    <name type="scientific">Frankliniella fusca</name>
    <dbReference type="NCBI Taxonomy" id="407009"/>
    <lineage>
        <taxon>Eukaryota</taxon>
        <taxon>Metazoa</taxon>
        <taxon>Ecdysozoa</taxon>
        <taxon>Arthropoda</taxon>
        <taxon>Hexapoda</taxon>
        <taxon>Insecta</taxon>
        <taxon>Pterygota</taxon>
        <taxon>Neoptera</taxon>
        <taxon>Paraneoptera</taxon>
        <taxon>Thysanoptera</taxon>
        <taxon>Terebrantia</taxon>
        <taxon>Thripoidea</taxon>
        <taxon>Thripidae</taxon>
        <taxon>Frankliniella</taxon>
    </lineage>
</organism>
<reference evidence="2" key="1">
    <citation type="submission" date="2021-07" db="EMBL/GenBank/DDBJ databases">
        <authorList>
            <person name="Catto M.A."/>
            <person name="Jacobson A."/>
            <person name="Kennedy G."/>
            <person name="Labadie P."/>
            <person name="Hunt B.G."/>
            <person name="Srinivasan R."/>
        </authorList>
    </citation>
    <scope>NUCLEOTIDE SEQUENCE</scope>
    <source>
        <strain evidence="2">PL_HMW_Pooled</strain>
        <tissue evidence="2">Head</tissue>
    </source>
</reference>
<dbReference type="PANTHER" id="PTHR10174">
    <property type="entry name" value="ALPHA-TOCOPHEROL TRANSFER PROTEIN-RELATED"/>
    <property type="match status" value="1"/>
</dbReference>
<dbReference type="SMART" id="SM00516">
    <property type="entry name" value="SEC14"/>
    <property type="match status" value="1"/>
</dbReference>
<dbReference type="Gene3D" id="1.10.8.20">
    <property type="entry name" value="N-terminal domain of phosphatidylinositol transfer protein sec14p"/>
    <property type="match status" value="1"/>
</dbReference>
<name>A0AAE1L4S7_9NEOP</name>
<dbReference type="SUPFAM" id="SSF52087">
    <property type="entry name" value="CRAL/TRIO domain"/>
    <property type="match status" value="1"/>
</dbReference>
<evidence type="ECO:0000313" key="2">
    <source>
        <dbReference type="EMBL" id="KAK3907251.1"/>
    </source>
</evidence>
<dbReference type="CDD" id="cd00170">
    <property type="entry name" value="SEC14"/>
    <property type="match status" value="1"/>
</dbReference>
<dbReference type="PANTHER" id="PTHR10174:SF212">
    <property type="entry name" value="MIP26555P1"/>
    <property type="match status" value="1"/>
</dbReference>
<accession>A0AAE1L4S7</accession>
<dbReference type="GO" id="GO:1902936">
    <property type="term" value="F:phosphatidylinositol bisphosphate binding"/>
    <property type="evidence" value="ECO:0007669"/>
    <property type="project" value="TreeGrafter"/>
</dbReference>
<sequence>MIKACRSVLGDGVPLDPREVFIRDPGSLEGTFPTMADRCKMDTSPISEKVRQIAEKELRETPELVKESLAKLRELIKADGKIKINSDDDNLMIIFLRPCKYYPESALELIKRTLKFKEDNGSLLNGLQPETEKEAMLTSDVVNVLVDRDQNGRRVLINKCGATWDPKKVNTDQIFRIFYLVHLAAMLEPESQVAGVVVILDFEGLGMKQVSGFSPTFSMRLLNFIQEAMPLRLKEVHIVKQPFLFNMVWTMFKPLVRAKLKGRLFFHGDKMSSLHKHMDPNYLPADYGGKLPKINYTAADWFPEIEKCRKHIADWDTFKLEK</sequence>